<evidence type="ECO:0000259" key="5">
    <source>
        <dbReference type="Pfam" id="PF02775"/>
    </source>
</evidence>
<dbReference type="Gene3D" id="3.40.50.970">
    <property type="match status" value="2"/>
</dbReference>
<evidence type="ECO:0000313" key="7">
    <source>
        <dbReference type="EMBL" id="NYE18287.1"/>
    </source>
</evidence>
<dbReference type="InterPro" id="IPR011766">
    <property type="entry name" value="TPP_enzyme_TPP-bd"/>
</dbReference>
<dbReference type="PANTHER" id="PTHR18968:SF13">
    <property type="entry name" value="ACETOLACTATE SYNTHASE CATALYTIC SUBUNIT, MITOCHONDRIAL"/>
    <property type="match status" value="1"/>
</dbReference>
<feature type="domain" description="Thiamine pyrophosphate enzyme N-terminal TPP-binding" evidence="6">
    <location>
        <begin position="20"/>
        <end position="123"/>
    </location>
</feature>
<dbReference type="AlphaFoldDB" id="A0A7Y9GKP4"/>
<evidence type="ECO:0000256" key="2">
    <source>
        <dbReference type="ARBA" id="ARBA00023052"/>
    </source>
</evidence>
<comment type="similarity">
    <text evidence="1 3">Belongs to the TPP enzyme family.</text>
</comment>
<feature type="domain" description="Thiamine pyrophosphate enzyme central" evidence="4">
    <location>
        <begin position="213"/>
        <end position="344"/>
    </location>
</feature>
<dbReference type="Gene3D" id="3.40.50.1220">
    <property type="entry name" value="TPP-binding domain"/>
    <property type="match status" value="1"/>
</dbReference>
<protein>
    <submittedName>
        <fullName evidence="7">Thiamine pyrophosphate-dependent acetolactate synthase large subunit-like protein</fullName>
    </submittedName>
</protein>
<dbReference type="InterPro" id="IPR012001">
    <property type="entry name" value="Thiamin_PyroP_enz_TPP-bd_dom"/>
</dbReference>
<feature type="domain" description="Thiamine pyrophosphate enzyme TPP-binding" evidence="5">
    <location>
        <begin position="398"/>
        <end position="543"/>
    </location>
</feature>
<accession>A0A7Y9GKP4</accession>
<reference evidence="7 8" key="1">
    <citation type="submission" date="2020-07" db="EMBL/GenBank/DDBJ databases">
        <title>Sequencing the genomes of 1000 actinobacteria strains.</title>
        <authorList>
            <person name="Klenk H.-P."/>
        </authorList>
    </citation>
    <scope>NUCLEOTIDE SEQUENCE [LARGE SCALE GENOMIC DNA]</scope>
    <source>
        <strain evidence="7 8">DSM 24662</strain>
    </source>
</reference>
<dbReference type="SUPFAM" id="SSF52518">
    <property type="entry name" value="Thiamin diphosphate-binding fold (THDP-binding)"/>
    <property type="match status" value="2"/>
</dbReference>
<dbReference type="InterPro" id="IPR029035">
    <property type="entry name" value="DHS-like_NAD/FAD-binding_dom"/>
</dbReference>
<name>A0A7Y9GKP4_9MICO</name>
<dbReference type="EMBL" id="JACCBV010000001">
    <property type="protein sequence ID" value="NYE18287.1"/>
    <property type="molecule type" value="Genomic_DNA"/>
</dbReference>
<dbReference type="InterPro" id="IPR029061">
    <property type="entry name" value="THDP-binding"/>
</dbReference>
<dbReference type="InterPro" id="IPR012000">
    <property type="entry name" value="Thiamin_PyroP_enz_cen_dom"/>
</dbReference>
<dbReference type="GO" id="GO:0030976">
    <property type="term" value="F:thiamine pyrophosphate binding"/>
    <property type="evidence" value="ECO:0007669"/>
    <property type="project" value="InterPro"/>
</dbReference>
<evidence type="ECO:0000259" key="6">
    <source>
        <dbReference type="Pfam" id="PF02776"/>
    </source>
</evidence>
<dbReference type="GO" id="GO:0009097">
    <property type="term" value="P:isoleucine biosynthetic process"/>
    <property type="evidence" value="ECO:0007669"/>
    <property type="project" value="TreeGrafter"/>
</dbReference>
<dbReference type="PANTHER" id="PTHR18968">
    <property type="entry name" value="THIAMINE PYROPHOSPHATE ENZYMES"/>
    <property type="match status" value="1"/>
</dbReference>
<dbReference type="CDD" id="cd07035">
    <property type="entry name" value="TPP_PYR_POX_like"/>
    <property type="match status" value="1"/>
</dbReference>
<organism evidence="7 8">
    <name type="scientific">Microbacterium immunditiarum</name>
    <dbReference type="NCBI Taxonomy" id="337480"/>
    <lineage>
        <taxon>Bacteria</taxon>
        <taxon>Bacillati</taxon>
        <taxon>Actinomycetota</taxon>
        <taxon>Actinomycetes</taxon>
        <taxon>Micrococcales</taxon>
        <taxon>Microbacteriaceae</taxon>
        <taxon>Microbacterium</taxon>
    </lineage>
</organism>
<dbReference type="SUPFAM" id="SSF52467">
    <property type="entry name" value="DHS-like NAD/FAD-binding domain"/>
    <property type="match status" value="1"/>
</dbReference>
<evidence type="ECO:0000256" key="3">
    <source>
        <dbReference type="RuleBase" id="RU362132"/>
    </source>
</evidence>
<dbReference type="InterPro" id="IPR045229">
    <property type="entry name" value="TPP_enz"/>
</dbReference>
<dbReference type="Pfam" id="PF02776">
    <property type="entry name" value="TPP_enzyme_N"/>
    <property type="match status" value="1"/>
</dbReference>
<evidence type="ECO:0000256" key="1">
    <source>
        <dbReference type="ARBA" id="ARBA00007812"/>
    </source>
</evidence>
<dbReference type="GO" id="GO:0000287">
    <property type="term" value="F:magnesium ion binding"/>
    <property type="evidence" value="ECO:0007669"/>
    <property type="project" value="InterPro"/>
</dbReference>
<dbReference type="RefSeq" id="WP_179486844.1">
    <property type="nucleotide sequence ID" value="NZ_JACCBV010000001.1"/>
</dbReference>
<dbReference type="CDD" id="cd00568">
    <property type="entry name" value="TPP_enzymes"/>
    <property type="match status" value="1"/>
</dbReference>
<proteinExistence type="inferred from homology"/>
<dbReference type="Pfam" id="PF00205">
    <property type="entry name" value="TPP_enzyme_M"/>
    <property type="match status" value="1"/>
</dbReference>
<dbReference type="GO" id="GO:0003984">
    <property type="term" value="F:acetolactate synthase activity"/>
    <property type="evidence" value="ECO:0007669"/>
    <property type="project" value="TreeGrafter"/>
</dbReference>
<dbReference type="Pfam" id="PF02775">
    <property type="entry name" value="TPP_enzyme_C"/>
    <property type="match status" value="1"/>
</dbReference>
<evidence type="ECO:0000313" key="8">
    <source>
        <dbReference type="Proteomes" id="UP000576969"/>
    </source>
</evidence>
<comment type="caution">
    <text evidence="7">The sequence shown here is derived from an EMBL/GenBank/DDBJ whole genome shotgun (WGS) entry which is preliminary data.</text>
</comment>
<sequence length="562" mass="57901">MTSTNLQVANETGATPVTHNTAQVIAATAVRLGAEHLFELMGGTNMRVIHAFADEGIELHHFRHENGAVGAADGFARATGAVGWSSIIQGPGLTNGLTALRTAVKAKSPQVLVVPDTSAGPARANPFETGIQGLAPDALLAEIGVPVVRVSAATAAQDTVAAHQTALRRLSPVALVVPYGVEAEPSDSDVDVALAGITEPAAPAAPSAAAADAAERALRSAQRIVIIAGRGASDPATARLLERLGELVGAHLSTSVRGVGAFNDSPANLGIFGGFTHPAGVEVIEGADLILSFGAGLNYLTTQRSTFLAGKTVVQVDDDPGALNRYDRADVAVLADASLTARELIARFEASPHASHGVAQAPPPPGFEDVSTPGGLDPRALARRLDALLPAERTVVVDGGHFTIWPMTYMRHEGPDSLLWACDFGAMGCGLGPSIGAAVGRDDRLTVLCIGDCGFYMTMGELEVAVREGLPLLVVCFNDGAAGSEVVLAEIAGLPPDDAIFGTADLAKAASAVGAEAAVIETLDDLEPALSAWTERGPLFLDCRITRSVRSPRYAHYDTKSA</sequence>
<dbReference type="Proteomes" id="UP000576969">
    <property type="component" value="Unassembled WGS sequence"/>
</dbReference>
<dbReference type="GO" id="GO:0009099">
    <property type="term" value="P:L-valine biosynthetic process"/>
    <property type="evidence" value="ECO:0007669"/>
    <property type="project" value="TreeGrafter"/>
</dbReference>
<keyword evidence="8" id="KW-1185">Reference proteome</keyword>
<keyword evidence="2 3" id="KW-0786">Thiamine pyrophosphate</keyword>
<evidence type="ECO:0000259" key="4">
    <source>
        <dbReference type="Pfam" id="PF00205"/>
    </source>
</evidence>
<dbReference type="GO" id="GO:0050660">
    <property type="term" value="F:flavin adenine dinucleotide binding"/>
    <property type="evidence" value="ECO:0007669"/>
    <property type="project" value="TreeGrafter"/>
</dbReference>
<dbReference type="GO" id="GO:0005948">
    <property type="term" value="C:acetolactate synthase complex"/>
    <property type="evidence" value="ECO:0007669"/>
    <property type="project" value="TreeGrafter"/>
</dbReference>
<gene>
    <name evidence="7" type="ORF">BJ991_000315</name>
</gene>